<dbReference type="InterPro" id="IPR030224">
    <property type="entry name" value="Sla2_fam"/>
</dbReference>
<evidence type="ECO:0000259" key="1">
    <source>
        <dbReference type="Pfam" id="PF07651"/>
    </source>
</evidence>
<protein>
    <submittedName>
        <fullName evidence="2">ANTH domain-containing protein</fullName>
    </submittedName>
</protein>
<proteinExistence type="predicted"/>
<dbReference type="AlphaFoldDB" id="A0A5K3FZZ5"/>
<name>A0A5K3FZZ5_MESCO</name>
<dbReference type="GO" id="GO:0051015">
    <property type="term" value="F:actin filament binding"/>
    <property type="evidence" value="ECO:0007669"/>
    <property type="project" value="TreeGrafter"/>
</dbReference>
<dbReference type="GO" id="GO:0032051">
    <property type="term" value="F:clathrin light chain binding"/>
    <property type="evidence" value="ECO:0007669"/>
    <property type="project" value="TreeGrafter"/>
</dbReference>
<dbReference type="GO" id="GO:0043325">
    <property type="term" value="F:phosphatidylinositol-3,4-bisphosphate binding"/>
    <property type="evidence" value="ECO:0007669"/>
    <property type="project" value="TreeGrafter"/>
</dbReference>
<accession>A0A5K3FZZ5</accession>
<dbReference type="GO" id="GO:0030864">
    <property type="term" value="C:cortical actin cytoskeleton"/>
    <property type="evidence" value="ECO:0007669"/>
    <property type="project" value="TreeGrafter"/>
</dbReference>
<dbReference type="GO" id="GO:0035615">
    <property type="term" value="F:clathrin adaptor activity"/>
    <property type="evidence" value="ECO:0007669"/>
    <property type="project" value="TreeGrafter"/>
</dbReference>
<reference evidence="2" key="1">
    <citation type="submission" date="2019-11" db="UniProtKB">
        <authorList>
            <consortium name="WormBaseParasite"/>
        </authorList>
    </citation>
    <scope>IDENTIFICATION</scope>
</reference>
<evidence type="ECO:0000313" key="2">
    <source>
        <dbReference type="WBParaSite" id="MCU_013901-RA"/>
    </source>
</evidence>
<dbReference type="WBParaSite" id="MCU_013901-RA">
    <property type="protein sequence ID" value="MCU_013901-RA"/>
    <property type="gene ID" value="MCU_013901"/>
</dbReference>
<sequence length="164" mass="18773">FEFCLALLDYQETLLNFQQLVFESVENSSLKTLSTNNCRLVALTQCVQDCAALYDLSLKAMIRLHTMLSPDMLTNHRERFNNLYVALERFFVRANTFPFIRDLLKIPLLPNVCFKVQSFPLFHPDLSTPVRPHVSRATSLPPQLLLTVVFPTLKPSHAVGTQHL</sequence>
<dbReference type="PANTHER" id="PTHR10407:SF15">
    <property type="entry name" value="HUNTINGTIN INTERACTING PROTEIN 1"/>
    <property type="match status" value="1"/>
</dbReference>
<dbReference type="GO" id="GO:0080025">
    <property type="term" value="F:phosphatidylinositol-3,5-bisphosphate binding"/>
    <property type="evidence" value="ECO:0007669"/>
    <property type="project" value="TreeGrafter"/>
</dbReference>
<dbReference type="GO" id="GO:0006897">
    <property type="term" value="P:endocytosis"/>
    <property type="evidence" value="ECO:0007669"/>
    <property type="project" value="InterPro"/>
</dbReference>
<dbReference type="GO" id="GO:0030136">
    <property type="term" value="C:clathrin-coated vesicle"/>
    <property type="evidence" value="ECO:0007669"/>
    <property type="project" value="TreeGrafter"/>
</dbReference>
<dbReference type="GO" id="GO:0048268">
    <property type="term" value="P:clathrin coat assembly"/>
    <property type="evidence" value="ECO:0007669"/>
    <property type="project" value="TreeGrafter"/>
</dbReference>
<dbReference type="GO" id="GO:0007015">
    <property type="term" value="P:actin filament organization"/>
    <property type="evidence" value="ECO:0007669"/>
    <property type="project" value="TreeGrafter"/>
</dbReference>
<dbReference type="Pfam" id="PF07651">
    <property type="entry name" value="ANTH"/>
    <property type="match status" value="1"/>
</dbReference>
<dbReference type="PANTHER" id="PTHR10407">
    <property type="entry name" value="HUNTINGTIN INTERACTING PROTEIN 1"/>
    <property type="match status" value="1"/>
</dbReference>
<feature type="domain" description="AP180 N-terminal homology (ANTH)" evidence="1">
    <location>
        <begin position="6"/>
        <end position="111"/>
    </location>
</feature>
<organism evidence="2">
    <name type="scientific">Mesocestoides corti</name>
    <name type="common">Flatworm</name>
    <dbReference type="NCBI Taxonomy" id="53468"/>
    <lineage>
        <taxon>Eukaryota</taxon>
        <taxon>Metazoa</taxon>
        <taxon>Spiralia</taxon>
        <taxon>Lophotrochozoa</taxon>
        <taxon>Platyhelminthes</taxon>
        <taxon>Cestoda</taxon>
        <taxon>Eucestoda</taxon>
        <taxon>Cyclophyllidea</taxon>
        <taxon>Mesocestoididae</taxon>
        <taxon>Mesocestoides</taxon>
    </lineage>
</organism>
<dbReference type="InterPro" id="IPR011417">
    <property type="entry name" value="ANTH_dom"/>
</dbReference>